<evidence type="ECO:0000313" key="9">
    <source>
        <dbReference type="EMBL" id="ORY36952.1"/>
    </source>
</evidence>
<name>A0A1Y2BQC8_9FUNG</name>
<reference evidence="9 10" key="1">
    <citation type="submission" date="2016-08" db="EMBL/GenBank/DDBJ databases">
        <title>A Parts List for Fungal Cellulosomes Revealed by Comparative Genomics.</title>
        <authorList>
            <consortium name="DOE Joint Genome Institute"/>
            <person name="Haitjema C.H."/>
            <person name="Gilmore S.P."/>
            <person name="Henske J.K."/>
            <person name="Solomon K.V."/>
            <person name="De Groot R."/>
            <person name="Kuo A."/>
            <person name="Mondo S.J."/>
            <person name="Salamov A.A."/>
            <person name="Labutti K."/>
            <person name="Zhao Z."/>
            <person name="Chiniquy J."/>
            <person name="Barry K."/>
            <person name="Brewer H.M."/>
            <person name="Purvine S.O."/>
            <person name="Wright A.T."/>
            <person name="Boxma B."/>
            <person name="Van Alen T."/>
            <person name="Hackstein J.H."/>
            <person name="Baker S.E."/>
            <person name="Grigoriev I.V."/>
            <person name="O'Malley M.A."/>
        </authorList>
    </citation>
    <scope>NUCLEOTIDE SEQUENCE [LARGE SCALE GENOMIC DNA]</scope>
    <source>
        <strain evidence="9 10">G1</strain>
    </source>
</reference>
<evidence type="ECO:0000259" key="8">
    <source>
        <dbReference type="PROSITE" id="PS50808"/>
    </source>
</evidence>
<dbReference type="PANTHER" id="PTHR23215">
    <property type="entry name" value="ZINC FINGER PROTEIN 207"/>
    <property type="match status" value="1"/>
</dbReference>
<dbReference type="SMART" id="SM00355">
    <property type="entry name" value="ZnF_C2H2"/>
    <property type="match status" value="2"/>
</dbReference>
<dbReference type="AlphaFoldDB" id="A0A1Y2BQC8"/>
<organism evidence="9 10">
    <name type="scientific">Neocallimastix californiae</name>
    <dbReference type="NCBI Taxonomy" id="1754190"/>
    <lineage>
        <taxon>Eukaryota</taxon>
        <taxon>Fungi</taxon>
        <taxon>Fungi incertae sedis</taxon>
        <taxon>Chytridiomycota</taxon>
        <taxon>Chytridiomycota incertae sedis</taxon>
        <taxon>Neocallimastigomycetes</taxon>
        <taxon>Neocallimastigales</taxon>
        <taxon>Neocallimastigaceae</taxon>
        <taxon>Neocallimastix</taxon>
    </lineage>
</organism>
<gene>
    <name evidence="9" type="ORF">LY90DRAFT_56623</name>
</gene>
<dbReference type="PROSITE" id="PS00028">
    <property type="entry name" value="ZINC_FINGER_C2H2_1"/>
    <property type="match status" value="1"/>
</dbReference>
<keyword evidence="2" id="KW-0479">Metal-binding</keyword>
<feature type="region of interest" description="Disordered" evidence="7">
    <location>
        <begin position="83"/>
        <end position="130"/>
    </location>
</feature>
<dbReference type="GO" id="GO:0003677">
    <property type="term" value="F:DNA binding"/>
    <property type="evidence" value="ECO:0007669"/>
    <property type="project" value="InterPro"/>
</dbReference>
<evidence type="ECO:0000313" key="10">
    <source>
        <dbReference type="Proteomes" id="UP000193920"/>
    </source>
</evidence>
<evidence type="ECO:0000256" key="3">
    <source>
        <dbReference type="ARBA" id="ARBA00022771"/>
    </source>
</evidence>
<feature type="compositionally biased region" description="Polar residues" evidence="7">
    <location>
        <begin position="306"/>
        <end position="320"/>
    </location>
</feature>
<evidence type="ECO:0000256" key="7">
    <source>
        <dbReference type="SAM" id="MobiDB-lite"/>
    </source>
</evidence>
<evidence type="ECO:0000256" key="5">
    <source>
        <dbReference type="ARBA" id="ARBA00023242"/>
    </source>
</evidence>
<proteinExistence type="predicted"/>
<keyword evidence="5" id="KW-0539">Nucleus</keyword>
<dbReference type="GO" id="GO:0008270">
    <property type="term" value="F:zinc ion binding"/>
    <property type="evidence" value="ECO:0007669"/>
    <property type="project" value="UniProtKB-KW"/>
</dbReference>
<accession>A0A1Y2BQC8</accession>
<evidence type="ECO:0000256" key="2">
    <source>
        <dbReference type="ARBA" id="ARBA00022723"/>
    </source>
</evidence>
<comment type="caution">
    <text evidence="9">The sequence shown here is derived from an EMBL/GenBank/DDBJ whole genome shotgun (WGS) entry which is preliminary data.</text>
</comment>
<dbReference type="Proteomes" id="UP000193920">
    <property type="component" value="Unassembled WGS sequence"/>
</dbReference>
<dbReference type="PANTHER" id="PTHR23215:SF0">
    <property type="entry name" value="BUB3-INTERACTING AND GLEBS MOTIF-CONTAINING PROTEIN ZNF207"/>
    <property type="match status" value="1"/>
</dbReference>
<feature type="compositionally biased region" description="Polar residues" evidence="7">
    <location>
        <begin position="112"/>
        <end position="130"/>
    </location>
</feature>
<keyword evidence="4" id="KW-0862">Zinc</keyword>
<keyword evidence="3 6" id="KW-0863">Zinc-finger</keyword>
<sequence length="431" mass="47349">MGKKKKRPQSKPWCWYCNRDFEDEKVLIQHQKAKHFKCVICHKKLSSTKGMVIHASQVHNEEITKVPNALPGHDSTEVDVYGMYGIPPEDSQAHNDKVSGAGPSKKRHLDSEQQSQEAGQNFNNSTGILTSGQTSNTVIISPGRPPAPLYSTVSLVNPLNLMTPRPNSIYQAAPVMPPRYPLVPNMYRPPVAPYYRPQMGYQNGNIPPRPNINPYIPNWQKNNSMNIPAPPSLPTYPRVPTTAGALGLSNIRPPITGIPPTNSSLNTSSNPGIPEYNTLKPSALNSNNSTISTIGNIPHSLPPSNLTSTKGITSPTTIQTNSEQGSISEVSSKSKENNKIETLNSNTITTTIIKENSPLNDKNKLKNTETVINTNNATNPLNVSISRNNGNNATVQFISSNKVSEFILVYSDNDVSVEEKRANHIKYRYNP</sequence>
<dbReference type="CDD" id="cd20908">
    <property type="entry name" value="SUF4-like"/>
    <property type="match status" value="1"/>
</dbReference>
<dbReference type="InterPro" id="IPR013087">
    <property type="entry name" value="Znf_C2H2_type"/>
</dbReference>
<evidence type="ECO:0000256" key="6">
    <source>
        <dbReference type="PROSITE-ProRule" id="PRU00027"/>
    </source>
</evidence>
<feature type="compositionally biased region" description="Low complexity" evidence="7">
    <location>
        <begin position="321"/>
        <end position="331"/>
    </location>
</feature>
<comment type="subcellular location">
    <subcellularLocation>
        <location evidence="1">Nucleus</location>
    </subcellularLocation>
</comment>
<dbReference type="EMBL" id="MCOG01000145">
    <property type="protein sequence ID" value="ORY36952.1"/>
    <property type="molecule type" value="Genomic_DNA"/>
</dbReference>
<dbReference type="GO" id="GO:0005634">
    <property type="term" value="C:nucleus"/>
    <property type="evidence" value="ECO:0007669"/>
    <property type="project" value="UniProtKB-SubCell"/>
</dbReference>
<feature type="region of interest" description="Disordered" evidence="7">
    <location>
        <begin position="306"/>
        <end position="337"/>
    </location>
</feature>
<keyword evidence="10" id="KW-1185">Reference proteome</keyword>
<dbReference type="OrthoDB" id="1306014at2759"/>
<dbReference type="STRING" id="1754190.A0A1Y2BQC8"/>
<feature type="domain" description="BED-type" evidence="8">
    <location>
        <begin position="7"/>
        <end position="66"/>
    </location>
</feature>
<dbReference type="InterPro" id="IPR003656">
    <property type="entry name" value="Znf_BED"/>
</dbReference>
<dbReference type="PROSITE" id="PS50808">
    <property type="entry name" value="ZF_BED"/>
    <property type="match status" value="1"/>
</dbReference>
<evidence type="ECO:0000256" key="4">
    <source>
        <dbReference type="ARBA" id="ARBA00022833"/>
    </source>
</evidence>
<protein>
    <recommendedName>
        <fullName evidence="8">BED-type domain-containing protein</fullName>
    </recommendedName>
</protein>
<evidence type="ECO:0000256" key="1">
    <source>
        <dbReference type="ARBA" id="ARBA00004123"/>
    </source>
</evidence>